<name>A0ABY7RU60_9FLAO</name>
<evidence type="ECO:0000313" key="5">
    <source>
        <dbReference type="Proteomes" id="UP001202717"/>
    </source>
</evidence>
<keyword evidence="5" id="KW-1185">Reference proteome</keyword>
<accession>A0ABY7RU60</accession>
<evidence type="ECO:0000259" key="3">
    <source>
        <dbReference type="PROSITE" id="PS50222"/>
    </source>
</evidence>
<protein>
    <submittedName>
        <fullName evidence="4">EF-hand domain-containing protein</fullName>
    </submittedName>
</protein>
<gene>
    <name evidence="4" type="ORF">MUN68_011300</name>
</gene>
<feature type="compositionally biased region" description="Basic and acidic residues" evidence="1">
    <location>
        <begin position="78"/>
        <end position="87"/>
    </location>
</feature>
<evidence type="ECO:0000256" key="1">
    <source>
        <dbReference type="SAM" id="MobiDB-lite"/>
    </source>
</evidence>
<dbReference type="PROSITE" id="PS50222">
    <property type="entry name" value="EF_HAND_2"/>
    <property type="match status" value="1"/>
</dbReference>
<evidence type="ECO:0000256" key="2">
    <source>
        <dbReference type="SAM" id="SignalP"/>
    </source>
</evidence>
<feature type="compositionally biased region" description="Basic residues" evidence="1">
    <location>
        <begin position="88"/>
        <end position="98"/>
    </location>
</feature>
<dbReference type="RefSeq" id="WP_249996180.1">
    <property type="nucleotide sequence ID" value="NZ_CP116221.1"/>
</dbReference>
<dbReference type="PROSITE" id="PS00018">
    <property type="entry name" value="EF_HAND_1"/>
    <property type="match status" value="1"/>
</dbReference>
<dbReference type="SUPFAM" id="SSF47473">
    <property type="entry name" value="EF-hand"/>
    <property type="match status" value="1"/>
</dbReference>
<dbReference type="Pfam" id="PF13202">
    <property type="entry name" value="EF-hand_5"/>
    <property type="match status" value="1"/>
</dbReference>
<sequence>MKNCKLRMSVLALGMTVLVSNSSFGQPGNGQDRKNPPTFKQLLKDLDANEDGKLSKDEVKGPLKEVFTKVDTDEDGFITEKEFENAPKPKKRERKEKR</sequence>
<organism evidence="4 5">
    <name type="scientific">Psychroserpens ponticola</name>
    <dbReference type="NCBI Taxonomy" id="2932268"/>
    <lineage>
        <taxon>Bacteria</taxon>
        <taxon>Pseudomonadati</taxon>
        <taxon>Bacteroidota</taxon>
        <taxon>Flavobacteriia</taxon>
        <taxon>Flavobacteriales</taxon>
        <taxon>Flavobacteriaceae</taxon>
        <taxon>Psychroserpens</taxon>
    </lineage>
</organism>
<keyword evidence="2" id="KW-0732">Signal</keyword>
<dbReference type="InterPro" id="IPR011992">
    <property type="entry name" value="EF-hand-dom_pair"/>
</dbReference>
<feature type="chain" id="PRO_5047470173" evidence="2">
    <location>
        <begin position="26"/>
        <end position="98"/>
    </location>
</feature>
<feature type="domain" description="EF-hand" evidence="3">
    <location>
        <begin position="58"/>
        <end position="93"/>
    </location>
</feature>
<dbReference type="Gene3D" id="1.10.238.10">
    <property type="entry name" value="EF-hand"/>
    <property type="match status" value="1"/>
</dbReference>
<evidence type="ECO:0000313" key="4">
    <source>
        <dbReference type="EMBL" id="WCO00652.1"/>
    </source>
</evidence>
<dbReference type="InterPro" id="IPR002048">
    <property type="entry name" value="EF_hand_dom"/>
</dbReference>
<dbReference type="InterPro" id="IPR018247">
    <property type="entry name" value="EF_Hand_1_Ca_BS"/>
</dbReference>
<dbReference type="Pfam" id="PF13405">
    <property type="entry name" value="EF-hand_6"/>
    <property type="match status" value="1"/>
</dbReference>
<dbReference type="EMBL" id="CP116221">
    <property type="protein sequence ID" value="WCO00652.1"/>
    <property type="molecule type" value="Genomic_DNA"/>
</dbReference>
<reference evidence="4 5" key="1">
    <citation type="submission" date="2023-01" db="EMBL/GenBank/DDBJ databases">
        <title>Psychroserpens ponticola sp. nov., isolated from seawater.</title>
        <authorList>
            <person name="Kristyanto S."/>
            <person name="Jung J."/>
            <person name="Kim J.M."/>
            <person name="Jeon C.O."/>
        </authorList>
    </citation>
    <scope>NUCLEOTIDE SEQUENCE [LARGE SCALE GENOMIC DNA]</scope>
    <source>
        <strain evidence="4 5">MSW6</strain>
    </source>
</reference>
<proteinExistence type="predicted"/>
<dbReference type="Proteomes" id="UP001202717">
    <property type="component" value="Chromosome"/>
</dbReference>
<feature type="region of interest" description="Disordered" evidence="1">
    <location>
        <begin position="20"/>
        <end position="39"/>
    </location>
</feature>
<feature type="region of interest" description="Disordered" evidence="1">
    <location>
        <begin position="77"/>
        <end position="98"/>
    </location>
</feature>
<feature type="signal peptide" evidence="2">
    <location>
        <begin position="1"/>
        <end position="25"/>
    </location>
</feature>